<keyword evidence="1" id="KW-0479">Metal-binding</keyword>
<feature type="signal peptide" evidence="5">
    <location>
        <begin position="1"/>
        <end position="25"/>
    </location>
</feature>
<feature type="domain" description="Plastocyanin-like" evidence="6">
    <location>
        <begin position="236"/>
        <end position="329"/>
    </location>
</feature>
<proteinExistence type="predicted"/>
<feature type="domain" description="Plastocyanin-like" evidence="7">
    <location>
        <begin position="471"/>
        <end position="598"/>
    </location>
</feature>
<dbReference type="InterPro" id="IPR034279">
    <property type="entry name" value="CuRO_3_CopA"/>
</dbReference>
<dbReference type="InterPro" id="IPR006311">
    <property type="entry name" value="TAT_signal"/>
</dbReference>
<dbReference type="Gene3D" id="2.60.40.420">
    <property type="entry name" value="Cupredoxins - blue copper proteins"/>
    <property type="match status" value="3"/>
</dbReference>
<dbReference type="PROSITE" id="PS00080">
    <property type="entry name" value="MULTICOPPER_OXIDASE2"/>
    <property type="match status" value="1"/>
</dbReference>
<dbReference type="InterPro" id="IPR034282">
    <property type="entry name" value="CuRO_2_CopA"/>
</dbReference>
<dbReference type="Pfam" id="PF00394">
    <property type="entry name" value="Cu-oxidase"/>
    <property type="match status" value="1"/>
</dbReference>
<dbReference type="Proteomes" id="UP000536835">
    <property type="component" value="Unassembled WGS sequence"/>
</dbReference>
<comment type="caution">
    <text evidence="9">The sequence shown here is derived from an EMBL/GenBank/DDBJ whole genome shotgun (WGS) entry which is preliminary data.</text>
</comment>
<dbReference type="InterPro" id="IPR008972">
    <property type="entry name" value="Cupredoxin"/>
</dbReference>
<dbReference type="NCBIfam" id="TIGR01480">
    <property type="entry name" value="copper_res_A"/>
    <property type="match status" value="1"/>
</dbReference>
<protein>
    <submittedName>
        <fullName evidence="9">Copper resistance system multicopper oxidase</fullName>
    </submittedName>
</protein>
<dbReference type="PROSITE" id="PS00079">
    <property type="entry name" value="MULTICOPPER_OXIDASE1"/>
    <property type="match status" value="1"/>
</dbReference>
<accession>A0A7Y3RPL3</accession>
<organism evidence="9 10">
    <name type="scientific">Parvularcula mediterranea</name>
    <dbReference type="NCBI Taxonomy" id="2732508"/>
    <lineage>
        <taxon>Bacteria</taxon>
        <taxon>Pseudomonadati</taxon>
        <taxon>Pseudomonadota</taxon>
        <taxon>Alphaproteobacteria</taxon>
        <taxon>Parvularculales</taxon>
        <taxon>Parvularculaceae</taxon>
        <taxon>Parvularcula</taxon>
    </lineage>
</organism>
<feature type="region of interest" description="Disordered" evidence="4">
    <location>
        <begin position="602"/>
        <end position="639"/>
    </location>
</feature>
<dbReference type="Pfam" id="PF07732">
    <property type="entry name" value="Cu-oxidase_3"/>
    <property type="match status" value="1"/>
</dbReference>
<dbReference type="GO" id="GO:0005507">
    <property type="term" value="F:copper ion binding"/>
    <property type="evidence" value="ECO:0007669"/>
    <property type="project" value="InterPro"/>
</dbReference>
<dbReference type="EMBL" id="JABFCX010000003">
    <property type="protein sequence ID" value="NNU17052.1"/>
    <property type="molecule type" value="Genomic_DNA"/>
</dbReference>
<dbReference type="Pfam" id="PF07731">
    <property type="entry name" value="Cu-oxidase_2"/>
    <property type="match status" value="1"/>
</dbReference>
<feature type="region of interest" description="Disordered" evidence="4">
    <location>
        <begin position="382"/>
        <end position="423"/>
    </location>
</feature>
<keyword evidence="3" id="KW-0186">Copper</keyword>
<dbReference type="InterPro" id="IPR001117">
    <property type="entry name" value="Cu-oxidase_2nd"/>
</dbReference>
<evidence type="ECO:0000256" key="3">
    <source>
        <dbReference type="ARBA" id="ARBA00023008"/>
    </source>
</evidence>
<evidence type="ECO:0000259" key="7">
    <source>
        <dbReference type="Pfam" id="PF07731"/>
    </source>
</evidence>
<feature type="compositionally biased region" description="Basic and acidic residues" evidence="4">
    <location>
        <begin position="617"/>
        <end position="630"/>
    </location>
</feature>
<reference evidence="9 10" key="1">
    <citation type="submission" date="2020-05" db="EMBL/GenBank/DDBJ databases">
        <title>Parvularcula mediterraneae sp. nov., isolated from polypropylene straw from shallow seawater of the seashore of Laganas in Zakynthos island, Greece.</title>
        <authorList>
            <person name="Szabo I."/>
            <person name="Al-Omari J."/>
            <person name="Rado J."/>
            <person name="Szerdahelyi G.S."/>
        </authorList>
    </citation>
    <scope>NUCLEOTIDE SEQUENCE [LARGE SCALE GENOMIC DNA]</scope>
    <source>
        <strain evidence="9 10">ZS-1/3</strain>
    </source>
</reference>
<evidence type="ECO:0000256" key="4">
    <source>
        <dbReference type="SAM" id="MobiDB-lite"/>
    </source>
</evidence>
<feature type="domain" description="Plastocyanin-like" evidence="8">
    <location>
        <begin position="48"/>
        <end position="157"/>
    </location>
</feature>
<dbReference type="InterPro" id="IPR002355">
    <property type="entry name" value="Cu_oxidase_Cu_BS"/>
</dbReference>
<sequence>MLNRRHFLTGTAAALTAQSLLPAWAQSGPRGNTGLQRVTNNRFDFTIDHTPISIDGRRAPAVTVNGTLPAPLVRLQEGEDVLLRVENKLDEWSSIHWHGLLVPFEMDGVPGVSFPGIAPRSTFEYRFPLKQAGTYWYHSHSAFQEQLGLYGPLVIDPAGPEAAPYDREFVIVLSDWTFQDPHRIFAELKKMGDSLNYQKRTAGDLIADAREDGLGSALENRAMWGRMRMMPTDIADVNGAQYTYLVNGHGPSDDWTGIFEPGESVRLRIINASAMSIFNVRIPGLPMTVVNVHGLDVRPVTFDEFQIGTAETYDVIVEPQDRAYRLVAASIDSSGQALATLTPRMGETAEAPPLRPRPLLTMKDMGMAGMAGMSGMDASMATPDEPGMQGQGHNLSYPDDQPKDRMKDGMHMGHESPGMTEHDHPMGPAVAATAMNPVSRLDEPGIGLERVPHRTLSYSQLRSRHPNTDRRPAEREIELHLTSNMERYMWSFDGVRFSEVEESIKLYHGERVRMTLVNDTMMPHPIHLHGMFFDLVIPGYEEDEDGERYLPGLHTILVKPGEKLSVEMTPPELGDWAFHCHLLYHMHAGMMQVVSVLPPDERPPLQMVGMGPPAATKPDKDHDAMSHGDHGMTGMGGDQ</sequence>
<evidence type="ECO:0000259" key="8">
    <source>
        <dbReference type="Pfam" id="PF07732"/>
    </source>
</evidence>
<evidence type="ECO:0000256" key="1">
    <source>
        <dbReference type="ARBA" id="ARBA00022723"/>
    </source>
</evidence>
<dbReference type="InterPro" id="IPR033138">
    <property type="entry name" value="Cu_oxidase_CS"/>
</dbReference>
<keyword evidence="10" id="KW-1185">Reference proteome</keyword>
<evidence type="ECO:0000256" key="5">
    <source>
        <dbReference type="SAM" id="SignalP"/>
    </source>
</evidence>
<evidence type="ECO:0000313" key="10">
    <source>
        <dbReference type="Proteomes" id="UP000536835"/>
    </source>
</evidence>
<gene>
    <name evidence="9" type="ORF">HK107_12040</name>
</gene>
<dbReference type="PANTHER" id="PTHR11709">
    <property type="entry name" value="MULTI-COPPER OXIDASE"/>
    <property type="match status" value="1"/>
</dbReference>
<dbReference type="CDD" id="cd13874">
    <property type="entry name" value="CuRO_2_CopA"/>
    <property type="match status" value="1"/>
</dbReference>
<evidence type="ECO:0000313" key="9">
    <source>
        <dbReference type="EMBL" id="NNU17052.1"/>
    </source>
</evidence>
<dbReference type="InterPro" id="IPR011707">
    <property type="entry name" value="Cu-oxidase-like_N"/>
</dbReference>
<keyword evidence="5" id="KW-0732">Signal</keyword>
<keyword evidence="2" id="KW-0560">Oxidoreductase</keyword>
<dbReference type="InterPro" id="IPR006376">
    <property type="entry name" value="Cu-R_CopA"/>
</dbReference>
<dbReference type="InterPro" id="IPR011706">
    <property type="entry name" value="Cu-oxidase_C"/>
</dbReference>
<dbReference type="CDD" id="cd13896">
    <property type="entry name" value="CuRO_3_CopA"/>
    <property type="match status" value="1"/>
</dbReference>
<dbReference type="GO" id="GO:0016491">
    <property type="term" value="F:oxidoreductase activity"/>
    <property type="evidence" value="ECO:0007669"/>
    <property type="project" value="UniProtKB-KW"/>
</dbReference>
<dbReference type="GO" id="GO:0042597">
    <property type="term" value="C:periplasmic space"/>
    <property type="evidence" value="ECO:0007669"/>
    <property type="project" value="InterPro"/>
</dbReference>
<evidence type="ECO:0000256" key="2">
    <source>
        <dbReference type="ARBA" id="ARBA00023002"/>
    </source>
</evidence>
<name>A0A7Y3RPL3_9PROT</name>
<dbReference type="SUPFAM" id="SSF49503">
    <property type="entry name" value="Cupredoxins"/>
    <property type="match status" value="3"/>
</dbReference>
<feature type="compositionally biased region" description="Basic and acidic residues" evidence="4">
    <location>
        <begin position="400"/>
        <end position="423"/>
    </location>
</feature>
<dbReference type="InterPro" id="IPR045087">
    <property type="entry name" value="Cu-oxidase_fam"/>
</dbReference>
<feature type="chain" id="PRO_5030681483" evidence="5">
    <location>
        <begin position="26"/>
        <end position="639"/>
    </location>
</feature>
<evidence type="ECO:0000259" key="6">
    <source>
        <dbReference type="Pfam" id="PF00394"/>
    </source>
</evidence>
<dbReference type="AlphaFoldDB" id="A0A7Y3RPL3"/>
<dbReference type="PROSITE" id="PS51318">
    <property type="entry name" value="TAT"/>
    <property type="match status" value="1"/>
</dbReference>
<dbReference type="PANTHER" id="PTHR11709:SF394">
    <property type="entry name" value="FI03373P-RELATED"/>
    <property type="match status" value="1"/>
</dbReference>
<dbReference type="RefSeq" id="WP_173200099.1">
    <property type="nucleotide sequence ID" value="NZ_JABFCX010000003.1"/>
</dbReference>